<gene>
    <name evidence="2" type="ORF">SAMN05421630_11510</name>
</gene>
<dbReference type="OrthoDB" id="583768at2"/>
<dbReference type="EMBL" id="FMZE01000015">
    <property type="protein sequence ID" value="SDD95269.1"/>
    <property type="molecule type" value="Genomic_DNA"/>
</dbReference>
<dbReference type="RefSeq" id="WP_091810593.1">
    <property type="nucleotide sequence ID" value="NZ_CP016354.1"/>
</dbReference>
<protein>
    <submittedName>
        <fullName evidence="2">ATP-binding cassette, subfamily B</fullName>
    </submittedName>
</protein>
<dbReference type="InterPro" id="IPR032708">
    <property type="entry name" value="McjB_C"/>
</dbReference>
<reference evidence="2 3" key="1">
    <citation type="submission" date="2016-10" db="EMBL/GenBank/DDBJ databases">
        <authorList>
            <person name="de Groot N.N."/>
        </authorList>
    </citation>
    <scope>NUCLEOTIDE SEQUENCE [LARGE SCALE GENOMIC DNA]</scope>
    <source>
        <strain evidence="2 3">CGMCC 4.5506</strain>
    </source>
</reference>
<dbReference type="Pfam" id="PF13471">
    <property type="entry name" value="Transglut_core3"/>
    <property type="match status" value="1"/>
</dbReference>
<dbReference type="InterPro" id="IPR053521">
    <property type="entry name" value="McjB-like"/>
</dbReference>
<dbReference type="AlphaFoldDB" id="A0A222W179"/>
<name>A0A222W179_9PSEU</name>
<dbReference type="STRING" id="530584.SAMN05421630_11510"/>
<dbReference type="GO" id="GO:0005524">
    <property type="term" value="F:ATP binding"/>
    <property type="evidence" value="ECO:0007669"/>
    <property type="project" value="UniProtKB-KW"/>
</dbReference>
<keyword evidence="2" id="KW-0067">ATP-binding</keyword>
<dbReference type="NCBIfam" id="NF033537">
    <property type="entry name" value="lasso_biosyn_B2"/>
    <property type="match status" value="1"/>
</dbReference>
<dbReference type="Proteomes" id="UP000199494">
    <property type="component" value="Unassembled WGS sequence"/>
</dbReference>
<accession>A0A222W179</accession>
<sequence length="149" mass="16187">MSAPIVLEQPARLALGEQLRARTAVAAAWLLLALVRARPARLRRLLRVLHRGARPAPVEVALRARAMVATVSLHAASDHGCLLRSVAIVLACRFAGVAVTWRVGVVSPPPALHAWVEADDKPVGEPFDPRWLYSPIITVEPSRKGILPR</sequence>
<feature type="domain" description="Microcin J25-processing protein McjB C-terminal" evidence="1">
    <location>
        <begin position="31"/>
        <end position="137"/>
    </location>
</feature>
<evidence type="ECO:0000259" key="1">
    <source>
        <dbReference type="Pfam" id="PF13471"/>
    </source>
</evidence>
<evidence type="ECO:0000313" key="2">
    <source>
        <dbReference type="EMBL" id="SDD95269.1"/>
    </source>
</evidence>
<dbReference type="KEGG" id="pmad:BAY61_31895"/>
<keyword evidence="3" id="KW-1185">Reference proteome</keyword>
<proteinExistence type="predicted"/>
<organism evidence="2 3">
    <name type="scientific">Prauserella marina</name>
    <dbReference type="NCBI Taxonomy" id="530584"/>
    <lineage>
        <taxon>Bacteria</taxon>
        <taxon>Bacillati</taxon>
        <taxon>Actinomycetota</taxon>
        <taxon>Actinomycetes</taxon>
        <taxon>Pseudonocardiales</taxon>
        <taxon>Pseudonocardiaceae</taxon>
        <taxon>Prauserella</taxon>
    </lineage>
</organism>
<keyword evidence="2" id="KW-0547">Nucleotide-binding</keyword>
<evidence type="ECO:0000313" key="3">
    <source>
        <dbReference type="Proteomes" id="UP000199494"/>
    </source>
</evidence>